<keyword evidence="2 5" id="KW-0812">Transmembrane</keyword>
<evidence type="ECO:0000256" key="4">
    <source>
        <dbReference type="ARBA" id="ARBA00023136"/>
    </source>
</evidence>
<protein>
    <recommendedName>
        <fullName evidence="8">G-protein coupled receptors family 1 profile domain-containing protein</fullName>
    </recommendedName>
</protein>
<proteinExistence type="predicted"/>
<feature type="transmembrane region" description="Helical" evidence="5">
    <location>
        <begin position="117"/>
        <end position="136"/>
    </location>
</feature>
<reference evidence="7" key="1">
    <citation type="journal article" date="2015" name="Nat. Genet.">
        <title>The genome and transcriptome of the zoonotic hookworm Ancylostoma ceylanicum identify infection-specific gene families.</title>
        <authorList>
            <person name="Schwarz E.M."/>
            <person name="Hu Y."/>
            <person name="Antoshechkin I."/>
            <person name="Miller M.M."/>
            <person name="Sternberg P.W."/>
            <person name="Aroian R.V."/>
        </authorList>
    </citation>
    <scope>NUCLEOTIDE SEQUENCE</scope>
    <source>
        <strain evidence="7">HY135</strain>
    </source>
</reference>
<sequence length="308" mass="34349">MGCGETEQLVNNTAFQLVLGSQAIAGFLSGVVSVIVTIKCGTLHFHVNCRTTQVVRYRTYSDPCSVGLPQFVCIGLRFPATVCMTSFALLQFAMVAERSIALWKRNNYETYGPRLGIMFAVVSVIIALAATTWAMWQEDFHQSPVYCSAATINTADRLSLLCFVICGIDLTTLIGVAVLFTCNDIAVKRKHFNLNSSYQLHENYSVIRLILPLTLFQTVCYAVFSGSSGIISLFRHSFGIIGYRTLFAATYIIPYYTFISPILMWFVIRSSSPLLHSEGAIRPLNDGQYRVMDISKFHCFQAQCLDRA</sequence>
<evidence type="ECO:0000313" key="6">
    <source>
        <dbReference type="EMBL" id="EYC03189.1"/>
    </source>
</evidence>
<evidence type="ECO:0000256" key="2">
    <source>
        <dbReference type="ARBA" id="ARBA00022692"/>
    </source>
</evidence>
<feature type="transmembrane region" description="Helical" evidence="5">
    <location>
        <begin position="209"/>
        <end position="234"/>
    </location>
</feature>
<dbReference type="PANTHER" id="PTHR31357:SF18">
    <property type="entry name" value="SERPENTINE RECEPTOR, CLASS T"/>
    <property type="match status" value="1"/>
</dbReference>
<dbReference type="Proteomes" id="UP000024635">
    <property type="component" value="Unassembled WGS sequence"/>
</dbReference>
<dbReference type="AlphaFoldDB" id="A0A016TJP3"/>
<organism evidence="6 7">
    <name type="scientific">Ancylostoma ceylanicum</name>
    <dbReference type="NCBI Taxonomy" id="53326"/>
    <lineage>
        <taxon>Eukaryota</taxon>
        <taxon>Metazoa</taxon>
        <taxon>Ecdysozoa</taxon>
        <taxon>Nematoda</taxon>
        <taxon>Chromadorea</taxon>
        <taxon>Rhabditida</taxon>
        <taxon>Rhabditina</taxon>
        <taxon>Rhabditomorpha</taxon>
        <taxon>Strongyloidea</taxon>
        <taxon>Ancylostomatidae</taxon>
        <taxon>Ancylostomatinae</taxon>
        <taxon>Ancylostoma</taxon>
    </lineage>
</organism>
<keyword evidence="4 5" id="KW-0472">Membrane</keyword>
<comment type="caution">
    <text evidence="6">The sequence shown here is derived from an EMBL/GenBank/DDBJ whole genome shotgun (WGS) entry which is preliminary data.</text>
</comment>
<dbReference type="InterPro" id="IPR019408">
    <property type="entry name" value="7TM_GPCR_serpentine_rcpt_Srab"/>
</dbReference>
<dbReference type="OrthoDB" id="5820030at2759"/>
<keyword evidence="3 5" id="KW-1133">Transmembrane helix</keyword>
<comment type="subcellular location">
    <subcellularLocation>
        <location evidence="1">Membrane</location>
        <topology evidence="1">Multi-pass membrane protein</topology>
    </subcellularLocation>
</comment>
<keyword evidence="7" id="KW-1185">Reference proteome</keyword>
<dbReference type="PANTHER" id="PTHR31357">
    <property type="entry name" value="SERPENTINE RECEPTOR CLASS ALPHA-10"/>
    <property type="match status" value="1"/>
</dbReference>
<dbReference type="EMBL" id="JARK01001431">
    <property type="protein sequence ID" value="EYC03189.1"/>
    <property type="molecule type" value="Genomic_DNA"/>
</dbReference>
<evidence type="ECO:0000256" key="3">
    <source>
        <dbReference type="ARBA" id="ARBA00022989"/>
    </source>
</evidence>
<feature type="transmembrane region" description="Helical" evidence="5">
    <location>
        <begin position="158"/>
        <end position="180"/>
    </location>
</feature>
<evidence type="ECO:0008006" key="8">
    <source>
        <dbReference type="Google" id="ProtNLM"/>
    </source>
</evidence>
<evidence type="ECO:0000256" key="1">
    <source>
        <dbReference type="ARBA" id="ARBA00004141"/>
    </source>
</evidence>
<evidence type="ECO:0000313" key="7">
    <source>
        <dbReference type="Proteomes" id="UP000024635"/>
    </source>
</evidence>
<feature type="transmembrane region" description="Helical" evidence="5">
    <location>
        <begin position="246"/>
        <end position="268"/>
    </location>
</feature>
<dbReference type="GO" id="GO:0004984">
    <property type="term" value="F:olfactory receptor activity"/>
    <property type="evidence" value="ECO:0007669"/>
    <property type="project" value="TreeGrafter"/>
</dbReference>
<name>A0A016TJP3_9BILA</name>
<evidence type="ECO:0000256" key="5">
    <source>
        <dbReference type="SAM" id="Phobius"/>
    </source>
</evidence>
<dbReference type="InterPro" id="IPR051080">
    <property type="entry name" value="Nematode_rcpt-like_serp_alpha"/>
</dbReference>
<dbReference type="Pfam" id="PF10292">
    <property type="entry name" value="7TM_GPCR_Srab"/>
    <property type="match status" value="1"/>
</dbReference>
<gene>
    <name evidence="6" type="primary">Acey_s0095.g2811</name>
    <name evidence="6" type="ORF">Y032_0095g2811</name>
</gene>
<accession>A0A016TJP3</accession>
<dbReference type="GO" id="GO:0016020">
    <property type="term" value="C:membrane"/>
    <property type="evidence" value="ECO:0007669"/>
    <property type="project" value="UniProtKB-SubCell"/>
</dbReference>